<gene>
    <name evidence="1" type="ORF">GCM10022210_17560</name>
</gene>
<accession>A0ABP7PPP4</accession>
<proteinExistence type="predicted"/>
<protein>
    <submittedName>
        <fullName evidence="1">Uncharacterized protein</fullName>
    </submittedName>
</protein>
<keyword evidence="2" id="KW-1185">Reference proteome</keyword>
<evidence type="ECO:0000313" key="2">
    <source>
        <dbReference type="Proteomes" id="UP001500742"/>
    </source>
</evidence>
<sequence length="167" mass="19341">MNKQHTHTHKVQLSAYNMEVKAAYFKVLKQTKQLLATIERHELRCTYLRKTKDNKGFITTVNELISPLLYLSLEWSVDNLTISYGFECFNNESEYTAITAKFVRLLYKLTSIEHTTLDIEECIDTEYVNTDCSALYEAIDDSNNKQHSFSLIAYKPTGKRKQLKAVA</sequence>
<comment type="caution">
    <text evidence="1">The sequence shown here is derived from an EMBL/GenBank/DDBJ whole genome shotgun (WGS) entry which is preliminary data.</text>
</comment>
<dbReference type="Proteomes" id="UP001500742">
    <property type="component" value="Unassembled WGS sequence"/>
</dbReference>
<dbReference type="RefSeq" id="WP_259095870.1">
    <property type="nucleotide sequence ID" value="NZ_BAAAZC010000011.1"/>
</dbReference>
<organism evidence="1 2">
    <name type="scientific">Mucilaginibacter dorajii</name>
    <dbReference type="NCBI Taxonomy" id="692994"/>
    <lineage>
        <taxon>Bacteria</taxon>
        <taxon>Pseudomonadati</taxon>
        <taxon>Bacteroidota</taxon>
        <taxon>Sphingobacteriia</taxon>
        <taxon>Sphingobacteriales</taxon>
        <taxon>Sphingobacteriaceae</taxon>
        <taxon>Mucilaginibacter</taxon>
    </lineage>
</organism>
<evidence type="ECO:0000313" key="1">
    <source>
        <dbReference type="EMBL" id="GAA3969189.1"/>
    </source>
</evidence>
<name>A0ABP7PPP4_9SPHI</name>
<dbReference type="EMBL" id="BAAAZC010000011">
    <property type="protein sequence ID" value="GAA3969189.1"/>
    <property type="molecule type" value="Genomic_DNA"/>
</dbReference>
<reference evidence="2" key="1">
    <citation type="journal article" date="2019" name="Int. J. Syst. Evol. Microbiol.">
        <title>The Global Catalogue of Microorganisms (GCM) 10K type strain sequencing project: providing services to taxonomists for standard genome sequencing and annotation.</title>
        <authorList>
            <consortium name="The Broad Institute Genomics Platform"/>
            <consortium name="The Broad Institute Genome Sequencing Center for Infectious Disease"/>
            <person name="Wu L."/>
            <person name="Ma J."/>
        </authorList>
    </citation>
    <scope>NUCLEOTIDE SEQUENCE [LARGE SCALE GENOMIC DNA]</scope>
    <source>
        <strain evidence="2">JCM 16601</strain>
    </source>
</reference>